<keyword evidence="2" id="KW-0863">Zinc-finger</keyword>
<dbReference type="GO" id="GO:0035097">
    <property type="term" value="C:histone methyltransferase complex"/>
    <property type="evidence" value="ECO:0007669"/>
    <property type="project" value="TreeGrafter"/>
</dbReference>
<feature type="region of interest" description="Disordered" evidence="6">
    <location>
        <begin position="1"/>
        <end position="63"/>
    </location>
</feature>
<keyword evidence="9" id="KW-1185">Reference proteome</keyword>
<dbReference type="GO" id="GO:0042800">
    <property type="term" value="F:histone H3K4 methyltransferase activity"/>
    <property type="evidence" value="ECO:0007669"/>
    <property type="project" value="TreeGrafter"/>
</dbReference>
<feature type="region of interest" description="Disordered" evidence="6">
    <location>
        <begin position="913"/>
        <end position="941"/>
    </location>
</feature>
<feature type="region of interest" description="Disordered" evidence="6">
    <location>
        <begin position="85"/>
        <end position="130"/>
    </location>
</feature>
<feature type="region of interest" description="Disordered" evidence="6">
    <location>
        <begin position="998"/>
        <end position="1018"/>
    </location>
</feature>
<feature type="compositionally biased region" description="Polar residues" evidence="6">
    <location>
        <begin position="930"/>
        <end position="941"/>
    </location>
</feature>
<dbReference type="CDD" id="cd15489">
    <property type="entry name" value="PHD_SF"/>
    <property type="match status" value="1"/>
</dbReference>
<dbReference type="PANTHER" id="PTHR45838">
    <property type="entry name" value="HISTONE-LYSINE-N-METHYLTRANSFERASE 2 KMT2 FAMILY MEMBER"/>
    <property type="match status" value="1"/>
</dbReference>
<feature type="compositionally biased region" description="Polar residues" evidence="6">
    <location>
        <begin position="19"/>
        <end position="36"/>
    </location>
</feature>
<dbReference type="GO" id="GO:0045893">
    <property type="term" value="P:positive regulation of DNA-templated transcription"/>
    <property type="evidence" value="ECO:0007669"/>
    <property type="project" value="TreeGrafter"/>
</dbReference>
<feature type="region of interest" description="Disordered" evidence="6">
    <location>
        <begin position="420"/>
        <end position="455"/>
    </location>
</feature>
<proteinExistence type="predicted"/>
<dbReference type="InterPro" id="IPR011011">
    <property type="entry name" value="Znf_FYVE_PHD"/>
</dbReference>
<keyword evidence="5" id="KW-0804">Transcription</keyword>
<feature type="compositionally biased region" description="Low complexity" evidence="6">
    <location>
        <begin position="114"/>
        <end position="127"/>
    </location>
</feature>
<dbReference type="InterPro" id="IPR001965">
    <property type="entry name" value="Znf_PHD"/>
</dbReference>
<feature type="compositionally biased region" description="Basic and acidic residues" evidence="6">
    <location>
        <begin position="913"/>
        <end position="922"/>
    </location>
</feature>
<feature type="domain" description="Zinc finger PHD-type" evidence="7">
    <location>
        <begin position="790"/>
        <end position="842"/>
    </location>
</feature>
<evidence type="ECO:0000256" key="4">
    <source>
        <dbReference type="ARBA" id="ARBA00023015"/>
    </source>
</evidence>
<evidence type="ECO:0000256" key="3">
    <source>
        <dbReference type="ARBA" id="ARBA00022833"/>
    </source>
</evidence>
<evidence type="ECO:0000259" key="7">
    <source>
        <dbReference type="SMART" id="SM00249"/>
    </source>
</evidence>
<dbReference type="SMART" id="SM00249">
    <property type="entry name" value="PHD"/>
    <property type="match status" value="3"/>
</dbReference>
<keyword evidence="1" id="KW-0479">Metal-binding</keyword>
<evidence type="ECO:0000313" key="9">
    <source>
        <dbReference type="Proteomes" id="UP000243308"/>
    </source>
</evidence>
<name>A0A086TJX8_9FUNG</name>
<dbReference type="AlphaFoldDB" id="A0A086TJX8"/>
<reference evidence="8 9" key="1">
    <citation type="submission" date="2011-02" db="EMBL/GenBank/DDBJ databases">
        <title>The Genome Sequence of Mortierella verticillata NRRL 6337.</title>
        <authorList>
            <consortium name="The Broad Institute Genome Sequencing Platform"/>
            <person name="Russ C."/>
            <person name="Cuomo C."/>
            <person name="Burger G."/>
            <person name="Gray M.W."/>
            <person name="Holland P.W.H."/>
            <person name="King N."/>
            <person name="Lang F.B.F."/>
            <person name="Roger A.J."/>
            <person name="Ruiz-Trillo I."/>
            <person name="Young S.K."/>
            <person name="Zeng Q."/>
            <person name="Gargeya S."/>
            <person name="Alvarado L."/>
            <person name="Berlin A."/>
            <person name="Chapman S.B."/>
            <person name="Chen Z."/>
            <person name="Freedman E."/>
            <person name="Gellesch M."/>
            <person name="Goldberg J."/>
            <person name="Griggs A."/>
            <person name="Gujja S."/>
            <person name="Heilman E."/>
            <person name="Heiman D."/>
            <person name="Howarth C."/>
            <person name="Mehta T."/>
            <person name="Neiman D."/>
            <person name="Pearson M."/>
            <person name="Roberts A."/>
            <person name="Saif S."/>
            <person name="Shea T."/>
            <person name="Shenoy N."/>
            <person name="Sisk P."/>
            <person name="Stolte C."/>
            <person name="Sykes S."/>
            <person name="White J."/>
            <person name="Yandava C."/>
            <person name="Haas B."/>
            <person name="Nusbaum C."/>
            <person name="Birren B."/>
        </authorList>
    </citation>
    <scope>NUCLEOTIDE SEQUENCE [LARGE SCALE GENOMIC DNA]</scope>
    <source>
        <strain evidence="8 9">NRRL 6337</strain>
    </source>
</reference>
<evidence type="ECO:0000256" key="5">
    <source>
        <dbReference type="ARBA" id="ARBA00023163"/>
    </source>
</evidence>
<feature type="compositionally biased region" description="Basic and acidic residues" evidence="6">
    <location>
        <begin position="1005"/>
        <end position="1018"/>
    </location>
</feature>
<keyword evidence="3" id="KW-0862">Zinc</keyword>
<accession>A0A086TJX8</accession>
<feature type="compositionally biased region" description="Polar residues" evidence="6">
    <location>
        <begin position="97"/>
        <end position="113"/>
    </location>
</feature>
<keyword evidence="4" id="KW-0805">Transcription regulation</keyword>
<dbReference type="Gene3D" id="3.30.40.10">
    <property type="entry name" value="Zinc/RING finger domain, C3HC4 (zinc finger)"/>
    <property type="match status" value="2"/>
</dbReference>
<dbReference type="Proteomes" id="UP000243308">
    <property type="component" value="Unassembled WGS sequence"/>
</dbReference>
<dbReference type="SUPFAM" id="SSF57903">
    <property type="entry name" value="FYVE/PHD zinc finger"/>
    <property type="match status" value="1"/>
</dbReference>
<evidence type="ECO:0000313" key="8">
    <source>
        <dbReference type="EMBL" id="KFH62255.1"/>
    </source>
</evidence>
<feature type="domain" description="Zinc finger PHD-type" evidence="7">
    <location>
        <begin position="640"/>
        <end position="722"/>
    </location>
</feature>
<gene>
    <name evidence="8" type="ORF">MVEG_11466</name>
</gene>
<feature type="region of interest" description="Disordered" evidence="6">
    <location>
        <begin position="217"/>
        <end position="247"/>
    </location>
</feature>
<evidence type="ECO:0000256" key="6">
    <source>
        <dbReference type="SAM" id="MobiDB-lite"/>
    </source>
</evidence>
<feature type="domain" description="Zinc finger PHD-type" evidence="7">
    <location>
        <begin position="569"/>
        <end position="639"/>
    </location>
</feature>
<sequence>MDTQSLLQRDEPMEPTGVTAPSSSIQLSIEASITEGSSHDGKDQSSVAGSLWPPTLSPSPNDNVEREMDVKRLLAFQANATSTISSEVPARGHSAEDATTATLDSGINPTTTNLRSSNPQSSNLQPSRDYRHNDRARCLEGEMSLPSLPYLSNASIPSPLASPITATAASLTALSISQSSCSSQVLYARDLRRVTVPRDTPSSENLLVQDHCRDKYRESAPQEQSGMFSDPETSTRTASRHVSSHKLTTKEGRFKVTSQAASSATIGLAVNNTVKLAHQLRVTLHNLVSTGYLPAETRVIFRDHSAIVTAKGTLIPIYSELNCATHCPWLQGEYETPSAWATAVVKGARTGKVAVNGWSAIKVNVHQNPALVKMFSGQGLPEVSLDVLRKRYLMDMVDDGLAQTEIGSAMMDAGEGGTFVDRKKRKRPSAKAAEGLRISTGGSGTPVANTPRKRTVSDVSGTITVRVSDALSLDLEAAGVLFAMQDDALMPSSHGRISRTISSEQKAGGYGSRRLDSVTRLQSLMTYHAEQKCRMRRLSGSLFPTLRTVGVMKLYARDNFEQDFSQQRQCHGCRFEIDSGSTIVPTNESVKPKIEPTVALSQNTTKVCAECKDVYHLRCLPRGHMSEFAAASWKCPRCNTCSLCHISVFRPPAATAGTDDDTAPKDHDIKDTMAISVLCCNQCQTASHLQCQIDQDSSIKKLFLVSSTAPHDTPDWICFECRKCVECGAHAMMSGTNTASSSVPNDDILMESFSTLDEPLPKTEIGWSQGFALCPECTQLAEKGNVCPLCCCIYRDDDYETPMIFCDGCFHWVHVACDRGLEEGDYEELGQDSKQYYCPSCITPTPSPTRSSLALSVDRSSWEVPYNHDCNKEPSCSGNEEDQWIQHLNHHRRSCKRRDDILDLINAAKEISDSESRARHDCGSPFAPSTPHSSCSPAFSAPGTHSRTVSASLESAAEVVAAEALLAIFSGANTPIQSYPPSPFEGSMFHDELTSLFPPTSPSALRERHYDQRHDYFT</sequence>
<dbReference type="OrthoDB" id="787137at2759"/>
<organism evidence="8 9">
    <name type="scientific">Podila verticillata NRRL 6337</name>
    <dbReference type="NCBI Taxonomy" id="1069443"/>
    <lineage>
        <taxon>Eukaryota</taxon>
        <taxon>Fungi</taxon>
        <taxon>Fungi incertae sedis</taxon>
        <taxon>Mucoromycota</taxon>
        <taxon>Mortierellomycotina</taxon>
        <taxon>Mortierellomycetes</taxon>
        <taxon>Mortierellales</taxon>
        <taxon>Mortierellaceae</taxon>
        <taxon>Podila</taxon>
    </lineage>
</organism>
<protein>
    <recommendedName>
        <fullName evidence="7">Zinc finger PHD-type domain-containing protein</fullName>
    </recommendedName>
</protein>
<evidence type="ECO:0000256" key="2">
    <source>
        <dbReference type="ARBA" id="ARBA00022771"/>
    </source>
</evidence>
<dbReference type="GO" id="GO:0008270">
    <property type="term" value="F:zinc ion binding"/>
    <property type="evidence" value="ECO:0007669"/>
    <property type="project" value="UniProtKB-KW"/>
</dbReference>
<dbReference type="PANTHER" id="PTHR45838:SF4">
    <property type="entry name" value="HISTONE-LYSINE N-METHYLTRANSFERASE TRITHORAX"/>
    <property type="match status" value="1"/>
</dbReference>
<feature type="compositionally biased region" description="Polar residues" evidence="6">
    <location>
        <begin position="221"/>
        <end position="237"/>
    </location>
</feature>
<evidence type="ECO:0000256" key="1">
    <source>
        <dbReference type="ARBA" id="ARBA00022723"/>
    </source>
</evidence>
<dbReference type="EMBL" id="KN042432">
    <property type="protein sequence ID" value="KFH62255.1"/>
    <property type="molecule type" value="Genomic_DNA"/>
</dbReference>
<dbReference type="InterPro" id="IPR013083">
    <property type="entry name" value="Znf_RING/FYVE/PHD"/>
</dbReference>